<accession>A0A7T7UYQ3</accession>
<keyword evidence="2" id="KW-0378">Hydrolase</keyword>
<dbReference type="InterPro" id="IPR050583">
    <property type="entry name" value="Mycobacterial_A85_antigen"/>
</dbReference>
<dbReference type="GeneID" id="93133069"/>
<feature type="signal peptide" evidence="1">
    <location>
        <begin position="1"/>
        <end position="23"/>
    </location>
</feature>
<protein>
    <submittedName>
        <fullName evidence="2">Alpha/beta hydrolase</fullName>
    </submittedName>
</protein>
<dbReference type="Gene3D" id="3.40.50.1820">
    <property type="entry name" value="alpha/beta hydrolase"/>
    <property type="match status" value="1"/>
</dbReference>
<feature type="chain" id="PRO_5032294910" evidence="1">
    <location>
        <begin position="24"/>
        <end position="288"/>
    </location>
</feature>
<dbReference type="RefSeq" id="WP_034870442.1">
    <property type="nucleotide sequence ID" value="NZ_CAJJUP010000004.1"/>
</dbReference>
<dbReference type="Proteomes" id="UP000595426">
    <property type="component" value="Chromosome"/>
</dbReference>
<dbReference type="InterPro" id="IPR000801">
    <property type="entry name" value="Esterase-like"/>
</dbReference>
<dbReference type="EMBL" id="CP067018">
    <property type="protein sequence ID" value="QQN58652.1"/>
    <property type="molecule type" value="Genomic_DNA"/>
</dbReference>
<organism evidence="2 3">
    <name type="scientific">Elizabethkingia bruuniana</name>
    <dbReference type="NCBI Taxonomy" id="1756149"/>
    <lineage>
        <taxon>Bacteria</taxon>
        <taxon>Pseudomonadati</taxon>
        <taxon>Bacteroidota</taxon>
        <taxon>Flavobacteriia</taxon>
        <taxon>Flavobacteriales</taxon>
        <taxon>Weeksellaceae</taxon>
        <taxon>Elizabethkingia</taxon>
    </lineage>
</organism>
<evidence type="ECO:0000313" key="3">
    <source>
        <dbReference type="Proteomes" id="UP000595426"/>
    </source>
</evidence>
<evidence type="ECO:0000256" key="1">
    <source>
        <dbReference type="SAM" id="SignalP"/>
    </source>
</evidence>
<sequence>MTLTRCKALFMLVALTIASPLFSQNSTKPLVFGNSEVFHSDILKEDRNINIYLPEEFNPTDATKYPVIYILDGGVEEDFFHIAGIVRYNTQPWVERFPRSIVVGIENTNRRRDFTYAVPDLNFLEKEGFKKESFPQYGGSEKYISFLKNELQPYIEKKYKANNNRTIIGESLAGLMSTEILLKEPEMFNQYIIISPSMWWGGEKLLKEADSLLKSRLKTTKNVYIGAPNKEEDVRMYNEAEALYKILKSNKNIKVSFDYMPDELHSTAIHQGVYNGFKKLYPKSAYSK</sequence>
<dbReference type="InterPro" id="IPR029058">
    <property type="entry name" value="AB_hydrolase_fold"/>
</dbReference>
<keyword evidence="3" id="KW-1185">Reference proteome</keyword>
<gene>
    <name evidence="2" type="ORF">I6H88_19865</name>
</gene>
<proteinExistence type="predicted"/>
<dbReference type="SUPFAM" id="SSF53474">
    <property type="entry name" value="alpha/beta-Hydrolases"/>
    <property type="match status" value="1"/>
</dbReference>
<dbReference type="OrthoDB" id="9784036at2"/>
<dbReference type="AlphaFoldDB" id="A0A7T7UYQ3"/>
<dbReference type="PANTHER" id="PTHR48098:SF6">
    <property type="entry name" value="FERRI-BACILLIBACTIN ESTERASE BESA"/>
    <property type="match status" value="1"/>
</dbReference>
<name>A0A7T7UYQ3_9FLAO</name>
<keyword evidence="1" id="KW-0732">Signal</keyword>
<dbReference type="PANTHER" id="PTHR48098">
    <property type="entry name" value="ENTEROCHELIN ESTERASE-RELATED"/>
    <property type="match status" value="1"/>
</dbReference>
<evidence type="ECO:0000313" key="2">
    <source>
        <dbReference type="EMBL" id="QQN58652.1"/>
    </source>
</evidence>
<dbReference type="GO" id="GO:0016787">
    <property type="term" value="F:hydrolase activity"/>
    <property type="evidence" value="ECO:0007669"/>
    <property type="project" value="UniProtKB-KW"/>
</dbReference>
<dbReference type="KEGG" id="egm:AYC65_09145"/>
<dbReference type="Pfam" id="PF00756">
    <property type="entry name" value="Esterase"/>
    <property type="match status" value="1"/>
</dbReference>
<reference evidence="2 3" key="1">
    <citation type="submission" date="2020-12" db="EMBL/GenBank/DDBJ databases">
        <title>FDA dAtabase for Regulatory Grade micrObial Sequences (FDA-ARGOS): Supporting development and validation of Infectious Disease Dx tests.</title>
        <authorList>
            <person name="Kerrigan L."/>
            <person name="Long C."/>
            <person name="Tallon L."/>
            <person name="Sadzewicz L."/>
            <person name="Zhao X."/>
            <person name="Boylan J."/>
            <person name="Ott S."/>
            <person name="Bowen H."/>
            <person name="Vavikolanu K."/>
            <person name="Mehta A."/>
            <person name="Aluvathingal J."/>
            <person name="Nadendla S."/>
            <person name="Yan Y."/>
            <person name="Sichtig H."/>
        </authorList>
    </citation>
    <scope>NUCLEOTIDE SEQUENCE [LARGE SCALE GENOMIC DNA]</scope>
    <source>
        <strain evidence="2 3">FDAARGOS_1031</strain>
    </source>
</reference>